<keyword evidence="7 14" id="KW-0732">Signal</keyword>
<evidence type="ECO:0000256" key="2">
    <source>
        <dbReference type="ARBA" id="ARBA00003969"/>
    </source>
</evidence>
<evidence type="ECO:0000256" key="3">
    <source>
        <dbReference type="ARBA" id="ARBA00004613"/>
    </source>
</evidence>
<dbReference type="CDD" id="cd23425">
    <property type="entry name" value="beta-trefoil_Ricin_AglA"/>
    <property type="match status" value="1"/>
</dbReference>
<dbReference type="SUPFAM" id="SSF51445">
    <property type="entry name" value="(Trans)glycosidases"/>
    <property type="match status" value="1"/>
</dbReference>
<keyword evidence="6" id="KW-0964">Secreted</keyword>
<dbReference type="PANTHER" id="PTHR11452">
    <property type="entry name" value="ALPHA-GALACTOSIDASE/ALPHA-N-ACETYLGALACTOSAMINIDASE"/>
    <property type="match status" value="1"/>
</dbReference>
<dbReference type="GO" id="GO:0005975">
    <property type="term" value="P:carbohydrate metabolic process"/>
    <property type="evidence" value="ECO:0007669"/>
    <property type="project" value="InterPro"/>
</dbReference>
<dbReference type="SUPFAM" id="SSF50370">
    <property type="entry name" value="Ricin B-like lectins"/>
    <property type="match status" value="1"/>
</dbReference>
<organism evidence="16 17">
    <name type="scientific">Ascosphaera apis ARSEF 7405</name>
    <dbReference type="NCBI Taxonomy" id="392613"/>
    <lineage>
        <taxon>Eukaryota</taxon>
        <taxon>Fungi</taxon>
        <taxon>Dikarya</taxon>
        <taxon>Ascomycota</taxon>
        <taxon>Pezizomycotina</taxon>
        <taxon>Eurotiomycetes</taxon>
        <taxon>Eurotiomycetidae</taxon>
        <taxon>Onygenales</taxon>
        <taxon>Ascosphaeraceae</taxon>
        <taxon>Ascosphaera</taxon>
    </lineage>
</organism>
<dbReference type="Proteomes" id="UP000242877">
    <property type="component" value="Unassembled WGS sequence"/>
</dbReference>
<keyword evidence="8" id="KW-0430">Lectin</keyword>
<dbReference type="SUPFAM" id="SSF51011">
    <property type="entry name" value="Glycosyl hydrolase domain"/>
    <property type="match status" value="1"/>
</dbReference>
<dbReference type="InterPro" id="IPR002241">
    <property type="entry name" value="Glyco_hydro_27"/>
</dbReference>
<feature type="chain" id="PRO_5007894539" description="Alpha-galactosidase" evidence="14">
    <location>
        <begin position="23"/>
        <end position="536"/>
    </location>
</feature>
<dbReference type="AlphaFoldDB" id="A0A167XYM3"/>
<evidence type="ECO:0000256" key="1">
    <source>
        <dbReference type="ARBA" id="ARBA00001255"/>
    </source>
</evidence>
<evidence type="ECO:0000256" key="7">
    <source>
        <dbReference type="ARBA" id="ARBA00022729"/>
    </source>
</evidence>
<protein>
    <recommendedName>
        <fullName evidence="5 13">Alpha-galactosidase</fullName>
        <ecNumber evidence="5 13">3.2.1.22</ecNumber>
    </recommendedName>
    <alternativeName>
        <fullName evidence="13">Melibiase</fullName>
    </alternativeName>
</protein>
<evidence type="ECO:0000256" key="11">
    <source>
        <dbReference type="ARBA" id="ARBA00023180"/>
    </source>
</evidence>
<dbReference type="InterPro" id="IPR035992">
    <property type="entry name" value="Ricin_B-like_lectins"/>
</dbReference>
<feature type="domain" description="Ricin B lectin" evidence="15">
    <location>
        <begin position="418"/>
        <end position="527"/>
    </location>
</feature>
<sequence length="536" mass="59231">MSLSSSVATVAVAFLAASTVHASIEEPKILPKPPMGFNNWARYECNLNQTLFTQTADAMVSRGLLKAGYDRINLDDCWMADTRLKNGSLTWNTSRFPDGIPWLGRYIKSKGFKFGIYEDAGTATCSGLPGSLYYEEIDANDFLAWGIDYLKLDACNVPDKKGLTSEQYYKEIYSKWHDILSKLDPPMIFSESAPAYFVNTKNETDWYTIMNWVPEFGELARHSYDVITYSVQNSPAWNSIMTNYKFNTFLARLQKPGYVNDPDFLIVDHPTLSLDEKKSHFALWSSLGAPLIISANIAELTDEEVRYLTNKDLIDVDQDDSGLQATYASRDATFDVLTRSLANGDRLVTVLNKGDSSKSITIPLRRLGLRSDTNYQTKDLWTGGYTKVRGSISLDLNKHATAVFRFTIPKGHDEVIPTGIILNTDSELCLTASADGSVSSDKCDGGDGQTWQARKDGSLSVLPALDRCLEASSDGNVKLSSCDGSNQQNWTFYASGNIVNEGSGACLSDSGTEKCGFFLDSQVFEMPSGVTVHPNK</sequence>
<dbReference type="InterPro" id="IPR013780">
    <property type="entry name" value="Glyco_hydro_b"/>
</dbReference>
<dbReference type="Pfam" id="PF17801">
    <property type="entry name" value="Melibiase_C"/>
    <property type="match status" value="1"/>
</dbReference>
<keyword evidence="10 13" id="KW-1015">Disulfide bond</keyword>
<dbReference type="Pfam" id="PF16499">
    <property type="entry name" value="Melibiase_2"/>
    <property type="match status" value="1"/>
</dbReference>
<dbReference type="CDD" id="cd14792">
    <property type="entry name" value="GH27"/>
    <property type="match status" value="1"/>
</dbReference>
<dbReference type="PANTHER" id="PTHR11452:SF91">
    <property type="entry name" value="ALPHA-GALACTOSIDASE A-RELATED"/>
    <property type="match status" value="1"/>
</dbReference>
<dbReference type="GO" id="GO:0030246">
    <property type="term" value="F:carbohydrate binding"/>
    <property type="evidence" value="ECO:0007669"/>
    <property type="project" value="UniProtKB-KW"/>
</dbReference>
<dbReference type="GO" id="GO:0005576">
    <property type="term" value="C:extracellular region"/>
    <property type="evidence" value="ECO:0007669"/>
    <property type="project" value="UniProtKB-SubCell"/>
</dbReference>
<comment type="subcellular location">
    <subcellularLocation>
        <location evidence="3">Secreted</location>
    </subcellularLocation>
</comment>
<dbReference type="GO" id="GO:0004557">
    <property type="term" value="F:alpha-galactosidase activity"/>
    <property type="evidence" value="ECO:0007669"/>
    <property type="project" value="UniProtKB-EC"/>
</dbReference>
<dbReference type="PRINTS" id="PR00740">
    <property type="entry name" value="GLHYDRLASE27"/>
</dbReference>
<evidence type="ECO:0000256" key="12">
    <source>
        <dbReference type="ARBA" id="ARBA00023295"/>
    </source>
</evidence>
<keyword evidence="11" id="KW-0325">Glycoprotein</keyword>
<dbReference type="Gene3D" id="3.20.20.70">
    <property type="entry name" value="Aldolase class I"/>
    <property type="match status" value="1"/>
</dbReference>
<evidence type="ECO:0000313" key="16">
    <source>
        <dbReference type="EMBL" id="KZZ90637.1"/>
    </source>
</evidence>
<dbReference type="EC" id="3.2.1.22" evidence="5 13"/>
<dbReference type="EMBL" id="AZGZ01000016">
    <property type="protein sequence ID" value="KZZ90637.1"/>
    <property type="molecule type" value="Genomic_DNA"/>
</dbReference>
<dbReference type="Gene3D" id="2.60.40.1180">
    <property type="entry name" value="Golgi alpha-mannosidase II"/>
    <property type="match status" value="1"/>
</dbReference>
<keyword evidence="12 13" id="KW-0326">Glycosidase</keyword>
<dbReference type="FunFam" id="3.20.20.70:FF:000177">
    <property type="entry name" value="Alpha-galactosidase"/>
    <property type="match status" value="1"/>
</dbReference>
<evidence type="ECO:0000256" key="13">
    <source>
        <dbReference type="RuleBase" id="RU361168"/>
    </source>
</evidence>
<feature type="signal peptide" evidence="14">
    <location>
        <begin position="1"/>
        <end position="22"/>
    </location>
</feature>
<dbReference type="InterPro" id="IPR041233">
    <property type="entry name" value="Melibiase_C"/>
</dbReference>
<dbReference type="InterPro" id="IPR013785">
    <property type="entry name" value="Aldolase_TIM"/>
</dbReference>
<dbReference type="OrthoDB" id="5795902at2759"/>
<evidence type="ECO:0000256" key="10">
    <source>
        <dbReference type="ARBA" id="ARBA00023157"/>
    </source>
</evidence>
<dbReference type="InterPro" id="IPR000772">
    <property type="entry name" value="Ricin_B_lectin"/>
</dbReference>
<evidence type="ECO:0000256" key="8">
    <source>
        <dbReference type="ARBA" id="ARBA00022734"/>
    </source>
</evidence>
<name>A0A167XYM3_9EURO</name>
<keyword evidence="9 13" id="KW-0378">Hydrolase</keyword>
<gene>
    <name evidence="16" type="ORF">AAP_03732</name>
</gene>
<reference evidence="16 17" key="1">
    <citation type="journal article" date="2016" name="Genome Biol. Evol.">
        <title>Divergent and convergent evolution of fungal pathogenicity.</title>
        <authorList>
            <person name="Shang Y."/>
            <person name="Xiao G."/>
            <person name="Zheng P."/>
            <person name="Cen K."/>
            <person name="Zhan S."/>
            <person name="Wang C."/>
        </authorList>
    </citation>
    <scope>NUCLEOTIDE SEQUENCE [LARGE SCALE GENOMIC DNA]</scope>
    <source>
        <strain evidence="16 17">ARSEF 7405</strain>
    </source>
</reference>
<evidence type="ECO:0000313" key="17">
    <source>
        <dbReference type="Proteomes" id="UP000242877"/>
    </source>
</evidence>
<evidence type="ECO:0000259" key="15">
    <source>
        <dbReference type="SMART" id="SM00458"/>
    </source>
</evidence>
<evidence type="ECO:0000256" key="14">
    <source>
        <dbReference type="SAM" id="SignalP"/>
    </source>
</evidence>
<evidence type="ECO:0000256" key="5">
    <source>
        <dbReference type="ARBA" id="ARBA00012755"/>
    </source>
</evidence>
<evidence type="ECO:0000256" key="9">
    <source>
        <dbReference type="ARBA" id="ARBA00022801"/>
    </source>
</evidence>
<dbReference type="PROSITE" id="PS50231">
    <property type="entry name" value="RICIN_B_LECTIN"/>
    <property type="match status" value="1"/>
</dbReference>
<accession>A0A167XYM3</accession>
<dbReference type="SMART" id="SM00458">
    <property type="entry name" value="RICIN"/>
    <property type="match status" value="1"/>
</dbReference>
<evidence type="ECO:0000256" key="6">
    <source>
        <dbReference type="ARBA" id="ARBA00022525"/>
    </source>
</evidence>
<comment type="function">
    <text evidence="2">Hydrolyzes a variety of simple alpha-D-galactoside as well as more complex molecules such as oligosaccharides and polysaccharides.</text>
</comment>
<comment type="similarity">
    <text evidence="4 13">Belongs to the glycosyl hydrolase 27 family.</text>
</comment>
<proteinExistence type="inferred from homology"/>
<evidence type="ECO:0000256" key="4">
    <source>
        <dbReference type="ARBA" id="ARBA00009743"/>
    </source>
</evidence>
<comment type="caution">
    <text evidence="16">The sequence shown here is derived from an EMBL/GenBank/DDBJ whole genome shotgun (WGS) entry which is preliminary data.</text>
</comment>
<dbReference type="Gene3D" id="2.80.10.50">
    <property type="match status" value="1"/>
</dbReference>
<dbReference type="InterPro" id="IPR017853">
    <property type="entry name" value="GH"/>
</dbReference>
<comment type="catalytic activity">
    <reaction evidence="1 13">
        <text>Hydrolysis of terminal, non-reducing alpha-D-galactose residues in alpha-D-galactosides, including galactose oligosaccharides, galactomannans and galactolipids.</text>
        <dbReference type="EC" id="3.2.1.22"/>
    </reaction>
</comment>
<dbReference type="Pfam" id="PF00652">
    <property type="entry name" value="Ricin_B_lectin"/>
    <property type="match status" value="1"/>
</dbReference>
<dbReference type="VEuPathDB" id="FungiDB:AAP_03732"/>
<keyword evidence="17" id="KW-1185">Reference proteome</keyword>